<keyword evidence="4 7" id="KW-0547">Nucleotide-binding</keyword>
<gene>
    <name evidence="11" type="primary">SGK1</name>
    <name evidence="11" type="ORF">Ciccas_005090</name>
</gene>
<keyword evidence="6 7" id="KW-0067">ATP-binding</keyword>
<feature type="binding site" evidence="7">
    <location>
        <position position="109"/>
    </location>
    <ligand>
        <name>ATP</name>
        <dbReference type="ChEBI" id="CHEBI:30616"/>
    </ligand>
</feature>
<evidence type="ECO:0000256" key="2">
    <source>
        <dbReference type="ARBA" id="ARBA00022553"/>
    </source>
</evidence>
<dbReference type="SMART" id="SM00220">
    <property type="entry name" value="S_TKc"/>
    <property type="match status" value="1"/>
</dbReference>
<accession>A0ABD2Q9Q4</accession>
<dbReference type="FunFam" id="1.10.510.10:FF:000551">
    <property type="entry name" value="Non-specific serine/threonine protein kinase"/>
    <property type="match status" value="1"/>
</dbReference>
<evidence type="ECO:0000313" key="12">
    <source>
        <dbReference type="Proteomes" id="UP001626550"/>
    </source>
</evidence>
<dbReference type="PROSITE" id="PS00108">
    <property type="entry name" value="PROTEIN_KINASE_ST"/>
    <property type="match status" value="1"/>
</dbReference>
<organism evidence="11 12">
    <name type="scientific">Cichlidogyrus casuarinus</name>
    <dbReference type="NCBI Taxonomy" id="1844966"/>
    <lineage>
        <taxon>Eukaryota</taxon>
        <taxon>Metazoa</taxon>
        <taxon>Spiralia</taxon>
        <taxon>Lophotrochozoa</taxon>
        <taxon>Platyhelminthes</taxon>
        <taxon>Monogenea</taxon>
        <taxon>Monopisthocotylea</taxon>
        <taxon>Dactylogyridea</taxon>
        <taxon>Ancyrocephalidae</taxon>
        <taxon>Cichlidogyrus</taxon>
    </lineage>
</organism>
<comment type="similarity">
    <text evidence="8">Belongs to the protein kinase superfamily.</text>
</comment>
<dbReference type="InterPro" id="IPR011009">
    <property type="entry name" value="Kinase-like_dom_sf"/>
</dbReference>
<dbReference type="PROSITE" id="PS51285">
    <property type="entry name" value="AGC_KINASE_CTER"/>
    <property type="match status" value="1"/>
</dbReference>
<evidence type="ECO:0000259" key="9">
    <source>
        <dbReference type="PROSITE" id="PS50011"/>
    </source>
</evidence>
<evidence type="ECO:0000256" key="3">
    <source>
        <dbReference type="ARBA" id="ARBA00022679"/>
    </source>
</evidence>
<dbReference type="GO" id="GO:0005524">
    <property type="term" value="F:ATP binding"/>
    <property type="evidence" value="ECO:0007669"/>
    <property type="project" value="UniProtKB-UniRule"/>
</dbReference>
<evidence type="ECO:0000259" key="10">
    <source>
        <dbReference type="PROSITE" id="PS51285"/>
    </source>
</evidence>
<feature type="domain" description="AGC-kinase C-terminal" evidence="10">
    <location>
        <begin position="383"/>
        <end position="461"/>
    </location>
</feature>
<dbReference type="Pfam" id="PF00069">
    <property type="entry name" value="Pkinase"/>
    <property type="match status" value="2"/>
</dbReference>
<dbReference type="InterPro" id="IPR000719">
    <property type="entry name" value="Prot_kinase_dom"/>
</dbReference>
<dbReference type="InterPro" id="IPR017441">
    <property type="entry name" value="Protein_kinase_ATP_BS"/>
</dbReference>
<dbReference type="Gene3D" id="3.30.200.20">
    <property type="entry name" value="Phosphorylase Kinase, domain 1"/>
    <property type="match status" value="2"/>
</dbReference>
<dbReference type="InterPro" id="IPR017892">
    <property type="entry name" value="Pkinase_C"/>
</dbReference>
<keyword evidence="5 11" id="KW-0418">Kinase</keyword>
<dbReference type="AlphaFoldDB" id="A0ABD2Q9Q4"/>
<dbReference type="SMART" id="SM00133">
    <property type="entry name" value="S_TK_X"/>
    <property type="match status" value="1"/>
</dbReference>
<dbReference type="SUPFAM" id="SSF56112">
    <property type="entry name" value="Protein kinase-like (PK-like)"/>
    <property type="match status" value="1"/>
</dbReference>
<keyword evidence="1 8" id="KW-0723">Serine/threonine-protein kinase</keyword>
<evidence type="ECO:0000256" key="7">
    <source>
        <dbReference type="PROSITE-ProRule" id="PRU10141"/>
    </source>
</evidence>
<comment type="caution">
    <text evidence="11">The sequence shown here is derived from an EMBL/GenBank/DDBJ whole genome shotgun (WGS) entry which is preliminary data.</text>
</comment>
<dbReference type="PROSITE" id="PS50011">
    <property type="entry name" value="PROTEIN_KINASE_DOM"/>
    <property type="match status" value="1"/>
</dbReference>
<dbReference type="FunFam" id="1.10.510.10:FF:000465">
    <property type="entry name" value="Non-specific serine/threonine protein kinase"/>
    <property type="match status" value="1"/>
</dbReference>
<feature type="domain" description="Protein kinase" evidence="9">
    <location>
        <begin position="80"/>
        <end position="382"/>
    </location>
</feature>
<name>A0ABD2Q9Q4_9PLAT</name>
<reference evidence="11 12" key="1">
    <citation type="submission" date="2024-11" db="EMBL/GenBank/DDBJ databases">
        <title>Adaptive evolution of stress response genes in parasites aligns with host niche diversity.</title>
        <authorList>
            <person name="Hahn C."/>
            <person name="Resl P."/>
        </authorList>
    </citation>
    <scope>NUCLEOTIDE SEQUENCE [LARGE SCALE GENOMIC DNA]</scope>
    <source>
        <strain evidence="11">EGGRZ-B1_66</strain>
        <tissue evidence="11">Body</tissue>
    </source>
</reference>
<evidence type="ECO:0000256" key="5">
    <source>
        <dbReference type="ARBA" id="ARBA00022777"/>
    </source>
</evidence>
<keyword evidence="2" id="KW-0597">Phosphoprotein</keyword>
<dbReference type="PROSITE" id="PS00107">
    <property type="entry name" value="PROTEIN_KINASE_ATP"/>
    <property type="match status" value="1"/>
</dbReference>
<dbReference type="GO" id="GO:0004674">
    <property type="term" value="F:protein serine/threonine kinase activity"/>
    <property type="evidence" value="ECO:0007669"/>
    <property type="project" value="UniProtKB-KW"/>
</dbReference>
<dbReference type="Proteomes" id="UP001626550">
    <property type="component" value="Unassembled WGS sequence"/>
</dbReference>
<keyword evidence="12" id="KW-1185">Reference proteome</keyword>
<dbReference type="EMBL" id="JBJKFK010000571">
    <property type="protein sequence ID" value="KAL3316264.1"/>
    <property type="molecule type" value="Genomic_DNA"/>
</dbReference>
<dbReference type="InterPro" id="IPR000961">
    <property type="entry name" value="AGC-kinase_C"/>
</dbReference>
<evidence type="ECO:0000256" key="8">
    <source>
        <dbReference type="RuleBase" id="RU000304"/>
    </source>
</evidence>
<evidence type="ECO:0000256" key="1">
    <source>
        <dbReference type="ARBA" id="ARBA00022527"/>
    </source>
</evidence>
<dbReference type="Pfam" id="PF00433">
    <property type="entry name" value="Pkinase_C"/>
    <property type="match status" value="1"/>
</dbReference>
<protein>
    <submittedName>
        <fullName evidence="11">Serine/threonine-protein kinase Sgk1</fullName>
    </submittedName>
</protein>
<evidence type="ECO:0000256" key="6">
    <source>
        <dbReference type="ARBA" id="ARBA00022840"/>
    </source>
</evidence>
<dbReference type="PANTHER" id="PTHR24351">
    <property type="entry name" value="RIBOSOMAL PROTEIN S6 KINASE"/>
    <property type="match status" value="1"/>
</dbReference>
<dbReference type="InterPro" id="IPR008271">
    <property type="entry name" value="Ser/Thr_kinase_AS"/>
</dbReference>
<dbReference type="Gene3D" id="1.10.510.10">
    <property type="entry name" value="Transferase(Phosphotransferase) domain 1"/>
    <property type="match status" value="2"/>
</dbReference>
<keyword evidence="3" id="KW-0808">Transferase</keyword>
<proteinExistence type="inferred from homology"/>
<evidence type="ECO:0000256" key="4">
    <source>
        <dbReference type="ARBA" id="ARBA00022741"/>
    </source>
</evidence>
<evidence type="ECO:0000313" key="11">
    <source>
        <dbReference type="EMBL" id="KAL3316264.1"/>
    </source>
</evidence>
<sequence length="461" mass="52535">MQQRLTTPLYRAQTGRLRGNPTLPVDKTGIDAFQVSRVHPHNVTAFFKIKSAVCTEAKSEGKSVYNLAGTENKNACQDSFEFLKLIGTGNFGKVYLAKNKFDNKVFAVKVLNKSKIRDPSRVLVERNVLVQTLKHPFLCQLHYTFQSNTKLFFVIDYVNGGELFYHLSNEKRFNETKTRFYISEIACALGYLHSQNIIYRDLKTENVLLDSIGHIVLTDFGLCKQNFDSKDTTSTFCGSPEVRVINNYSIVGVFYTAPVQVSWSREKRSLKPQVSVSASLDQDTWTGAAYLAPEVLRKESYDRTVDWWCVGIVTYEMLTGLPPFYSEDHQKMYQSILYDNLNLPDYISSPAAMLIVGLLVKDAKLRLGSVDDLEEIKAQDFFASINFKKLEAREIQPPFKPNSNSELDTQNISEEFTEMPISQSVVQSYKRTQVLDPSYKKKNDNRFDGFTFVQGNILNTD</sequence>